<name>A0A4P9WSK3_9FUNG</name>
<dbReference type="AlphaFoldDB" id="A0A4P9WSK3"/>
<dbReference type="Proteomes" id="UP000269721">
    <property type="component" value="Unassembled WGS sequence"/>
</dbReference>
<reference evidence="3" key="1">
    <citation type="journal article" date="2018" name="Nat. Microbiol.">
        <title>Leveraging single-cell genomics to expand the fungal tree of life.</title>
        <authorList>
            <person name="Ahrendt S.R."/>
            <person name="Quandt C.A."/>
            <person name="Ciobanu D."/>
            <person name="Clum A."/>
            <person name="Salamov A."/>
            <person name="Andreopoulos B."/>
            <person name="Cheng J.F."/>
            <person name="Woyke T."/>
            <person name="Pelin A."/>
            <person name="Henrissat B."/>
            <person name="Reynolds N.K."/>
            <person name="Benny G.L."/>
            <person name="Smith M.E."/>
            <person name="James T.Y."/>
            <person name="Grigoriev I.V."/>
        </authorList>
    </citation>
    <scope>NUCLEOTIDE SEQUENCE [LARGE SCALE GENOMIC DNA]</scope>
</reference>
<evidence type="ECO:0000313" key="2">
    <source>
        <dbReference type="EMBL" id="RKO93996.1"/>
    </source>
</evidence>
<feature type="compositionally biased region" description="Polar residues" evidence="1">
    <location>
        <begin position="60"/>
        <end position="74"/>
    </location>
</feature>
<gene>
    <name evidence="2" type="ORF">BDK51DRAFT_27750</name>
</gene>
<organism evidence="2 3">
    <name type="scientific">Blyttiomyces helicus</name>
    <dbReference type="NCBI Taxonomy" id="388810"/>
    <lineage>
        <taxon>Eukaryota</taxon>
        <taxon>Fungi</taxon>
        <taxon>Fungi incertae sedis</taxon>
        <taxon>Chytridiomycota</taxon>
        <taxon>Chytridiomycota incertae sedis</taxon>
        <taxon>Chytridiomycetes</taxon>
        <taxon>Chytridiomycetes incertae sedis</taxon>
        <taxon>Blyttiomyces</taxon>
    </lineage>
</organism>
<protein>
    <submittedName>
        <fullName evidence="2">Uncharacterized protein</fullName>
    </submittedName>
</protein>
<evidence type="ECO:0000256" key="1">
    <source>
        <dbReference type="SAM" id="MobiDB-lite"/>
    </source>
</evidence>
<evidence type="ECO:0000313" key="3">
    <source>
        <dbReference type="Proteomes" id="UP000269721"/>
    </source>
</evidence>
<dbReference type="EMBL" id="KZ994045">
    <property type="protein sequence ID" value="RKO93996.1"/>
    <property type="molecule type" value="Genomic_DNA"/>
</dbReference>
<accession>A0A4P9WSK3</accession>
<feature type="region of interest" description="Disordered" evidence="1">
    <location>
        <begin position="1"/>
        <end position="100"/>
    </location>
</feature>
<feature type="compositionally biased region" description="Basic and acidic residues" evidence="1">
    <location>
        <begin position="1"/>
        <end position="12"/>
    </location>
</feature>
<proteinExistence type="predicted"/>
<feature type="compositionally biased region" description="Basic and acidic residues" evidence="1">
    <location>
        <begin position="22"/>
        <end position="41"/>
    </location>
</feature>
<keyword evidence="3" id="KW-1185">Reference proteome</keyword>
<sequence>MPDEQERREDGHSGGTNATERGPTDRKTCGQDRQTCRQQDRHRLRQIMAGRTGREAEGKISSQTEYQPSSQGKRQSQRDKVKGQGARRRRKGDPIGQEGV</sequence>